<proteinExistence type="predicted"/>
<evidence type="ECO:0000313" key="1">
    <source>
        <dbReference type="EMBL" id="PWW25828.1"/>
    </source>
</evidence>
<name>A0A2V2ZR73_9BACI</name>
<protein>
    <submittedName>
        <fullName evidence="1">Uncharacterized protein</fullName>
    </submittedName>
</protein>
<dbReference type="RefSeq" id="WP_110066529.1">
    <property type="nucleotide sequence ID" value="NZ_QGTW01000012.1"/>
</dbReference>
<gene>
    <name evidence="1" type="ORF">DFO73_112121</name>
</gene>
<dbReference type="Proteomes" id="UP000247150">
    <property type="component" value="Unassembled WGS sequence"/>
</dbReference>
<organism evidence="1 2">
    <name type="scientific">Cytobacillus oceanisediminis</name>
    <dbReference type="NCBI Taxonomy" id="665099"/>
    <lineage>
        <taxon>Bacteria</taxon>
        <taxon>Bacillati</taxon>
        <taxon>Bacillota</taxon>
        <taxon>Bacilli</taxon>
        <taxon>Bacillales</taxon>
        <taxon>Bacillaceae</taxon>
        <taxon>Cytobacillus</taxon>
    </lineage>
</organism>
<accession>A0A2V2ZR73</accession>
<dbReference type="AlphaFoldDB" id="A0A2V2ZR73"/>
<comment type="caution">
    <text evidence="1">The sequence shown here is derived from an EMBL/GenBank/DDBJ whole genome shotgun (WGS) entry which is preliminary data.</text>
</comment>
<reference evidence="1 2" key="1">
    <citation type="submission" date="2018-05" db="EMBL/GenBank/DDBJ databases">
        <title>Freshwater and sediment microbial communities from various areas in North America, analyzing microbe dynamics in response to fracking.</title>
        <authorList>
            <person name="Lamendella R."/>
        </authorList>
    </citation>
    <scope>NUCLEOTIDE SEQUENCE [LARGE SCALE GENOMIC DNA]</scope>
    <source>
        <strain evidence="1 2">15_TX</strain>
    </source>
</reference>
<evidence type="ECO:0000313" key="2">
    <source>
        <dbReference type="Proteomes" id="UP000247150"/>
    </source>
</evidence>
<dbReference type="EMBL" id="QGTW01000012">
    <property type="protein sequence ID" value="PWW25828.1"/>
    <property type="molecule type" value="Genomic_DNA"/>
</dbReference>
<sequence length="67" mass="7943">MMVRTILLTVWGYLDPIYFPFTRLQYPASDQEREGVFRGYPQILITNQTKILPAYSFPLKYKLINGR</sequence>
<dbReference type="OrthoDB" id="1951946at2"/>